<comment type="catalytic activity">
    <reaction evidence="7">
        <text>adenosine(1518)/adenosine(1519) in 16S rRNA + 4 S-adenosyl-L-methionine = N(6)-dimethyladenosine(1518)/N(6)-dimethyladenosine(1519) in 16S rRNA + 4 S-adenosyl-L-homocysteine + 4 H(+)</text>
        <dbReference type="Rhea" id="RHEA:19609"/>
        <dbReference type="Rhea" id="RHEA-COMP:10232"/>
        <dbReference type="Rhea" id="RHEA-COMP:10233"/>
        <dbReference type="ChEBI" id="CHEBI:15378"/>
        <dbReference type="ChEBI" id="CHEBI:57856"/>
        <dbReference type="ChEBI" id="CHEBI:59789"/>
        <dbReference type="ChEBI" id="CHEBI:74411"/>
        <dbReference type="ChEBI" id="CHEBI:74493"/>
        <dbReference type="EC" id="2.1.1.182"/>
    </reaction>
</comment>
<comment type="subcellular location">
    <subcellularLocation>
        <location evidence="7">Cytoplasm</location>
    </subcellularLocation>
</comment>
<evidence type="ECO:0000256" key="5">
    <source>
        <dbReference type="ARBA" id="ARBA00022691"/>
    </source>
</evidence>
<protein>
    <recommendedName>
        <fullName evidence="7">Ribosomal RNA small subunit methyltransferase A</fullName>
        <ecNumber evidence="7">2.1.1.182</ecNumber>
    </recommendedName>
    <alternativeName>
        <fullName evidence="7">16S rRNA (adenine(1518)-N(6)/adenine(1519)-N(6))-dimethyltransferase</fullName>
    </alternativeName>
    <alternativeName>
        <fullName evidence="7">16S rRNA dimethyladenosine transferase</fullName>
    </alternativeName>
    <alternativeName>
        <fullName evidence="7">16S rRNA dimethylase</fullName>
    </alternativeName>
    <alternativeName>
        <fullName evidence="7">S-adenosylmethionine-6-N', N'-adenosyl(rRNA) dimethyltransferase</fullName>
    </alternativeName>
</protein>
<dbReference type="InterPro" id="IPR020596">
    <property type="entry name" value="rRNA_Ade_Mease_Trfase_CS"/>
</dbReference>
<dbReference type="PROSITE" id="PS51689">
    <property type="entry name" value="SAM_RNA_A_N6_MT"/>
    <property type="match status" value="1"/>
</dbReference>
<feature type="domain" description="Ribosomal RNA adenine methylase transferase N-terminal" evidence="9">
    <location>
        <begin position="34"/>
        <end position="215"/>
    </location>
</feature>
<evidence type="ECO:0000256" key="6">
    <source>
        <dbReference type="ARBA" id="ARBA00022884"/>
    </source>
</evidence>
<dbReference type="InterPro" id="IPR029063">
    <property type="entry name" value="SAM-dependent_MTases_sf"/>
</dbReference>
<keyword evidence="6 7" id="KW-0694">RNA-binding</keyword>
<keyword evidence="1 7" id="KW-0963">Cytoplasm</keyword>
<evidence type="ECO:0000256" key="7">
    <source>
        <dbReference type="HAMAP-Rule" id="MF_00607"/>
    </source>
</evidence>
<dbReference type="GO" id="GO:0003723">
    <property type="term" value="F:RNA binding"/>
    <property type="evidence" value="ECO:0007669"/>
    <property type="project" value="UniProtKB-UniRule"/>
</dbReference>
<evidence type="ECO:0000256" key="1">
    <source>
        <dbReference type="ARBA" id="ARBA00022490"/>
    </source>
</evidence>
<comment type="function">
    <text evidence="7">Specifically dimethylates two adjacent adenosines (A1518 and A1519) in the loop of a conserved hairpin near the 3'-end of 16S rRNA in the 30S particle. May play a critical role in biogenesis of 30S subunits.</text>
</comment>
<dbReference type="Pfam" id="PF00398">
    <property type="entry name" value="RrnaAD"/>
    <property type="match status" value="1"/>
</dbReference>
<dbReference type="InterPro" id="IPR023165">
    <property type="entry name" value="rRNA_Ade_diMease-like_C"/>
</dbReference>
<evidence type="ECO:0000256" key="2">
    <source>
        <dbReference type="ARBA" id="ARBA00022552"/>
    </source>
</evidence>
<feature type="binding site" evidence="7 8">
    <location>
        <position position="100"/>
    </location>
    <ligand>
        <name>S-adenosyl-L-methionine</name>
        <dbReference type="ChEBI" id="CHEBI:59789"/>
    </ligand>
</feature>
<keyword evidence="5 7" id="KW-0949">S-adenosyl-L-methionine</keyword>
<dbReference type="Gene3D" id="1.10.8.100">
    <property type="entry name" value="Ribosomal RNA adenine dimethylase-like, domain 2"/>
    <property type="match status" value="1"/>
</dbReference>
<evidence type="ECO:0000256" key="4">
    <source>
        <dbReference type="ARBA" id="ARBA00022679"/>
    </source>
</evidence>
<name>A0A1L8CYW2_9THEO</name>
<dbReference type="OrthoDB" id="9814755at2"/>
<keyword evidence="2 7" id="KW-0698">rRNA processing</keyword>
<feature type="binding site" evidence="7 8">
    <location>
        <position position="29"/>
    </location>
    <ligand>
        <name>S-adenosyl-L-methionine</name>
        <dbReference type="ChEBI" id="CHEBI:59789"/>
    </ligand>
</feature>
<dbReference type="HAMAP" id="MF_00607">
    <property type="entry name" value="16SrRNA_methyltr_A"/>
    <property type="match status" value="1"/>
</dbReference>
<dbReference type="RefSeq" id="WP_075864347.1">
    <property type="nucleotide sequence ID" value="NZ_BDJL01000001.1"/>
</dbReference>
<evidence type="ECO:0000259" key="9">
    <source>
        <dbReference type="SMART" id="SM00650"/>
    </source>
</evidence>
<dbReference type="InterPro" id="IPR020598">
    <property type="entry name" value="rRNA_Ade_methylase_Trfase_N"/>
</dbReference>
<accession>A0A1L8CYW2</accession>
<dbReference type="InterPro" id="IPR011530">
    <property type="entry name" value="rRNA_adenine_dimethylase"/>
</dbReference>
<dbReference type="EMBL" id="BDJL01000001">
    <property type="protein sequence ID" value="GAV24126.1"/>
    <property type="molecule type" value="Genomic_DNA"/>
</dbReference>
<dbReference type="Gene3D" id="3.40.50.150">
    <property type="entry name" value="Vaccinia Virus protein VP39"/>
    <property type="match status" value="1"/>
</dbReference>
<evidence type="ECO:0000313" key="10">
    <source>
        <dbReference type="EMBL" id="GAV24126.1"/>
    </source>
</evidence>
<dbReference type="InterPro" id="IPR001737">
    <property type="entry name" value="KsgA/Erm"/>
</dbReference>
<dbReference type="STRING" id="661089.ciss_00590"/>
<dbReference type="PROSITE" id="PS01131">
    <property type="entry name" value="RRNA_A_DIMETH"/>
    <property type="match status" value="1"/>
</dbReference>
<dbReference type="EC" id="2.1.1.182" evidence="7"/>
<keyword evidence="3 7" id="KW-0489">Methyltransferase</keyword>
<dbReference type="SUPFAM" id="SSF53335">
    <property type="entry name" value="S-adenosyl-L-methionine-dependent methyltransferases"/>
    <property type="match status" value="1"/>
</dbReference>
<dbReference type="FunFam" id="3.40.50.150:FF:000023">
    <property type="entry name" value="Ribosomal RNA small subunit methyltransferase A"/>
    <property type="match status" value="1"/>
</dbReference>
<dbReference type="PANTHER" id="PTHR11727">
    <property type="entry name" value="DIMETHYLADENOSINE TRANSFERASE"/>
    <property type="match status" value="1"/>
</dbReference>
<sequence>MNLWSPTTLKEILAKHNLTLSHGLGQHFLTDFGILAKIVEKAEINSDNAVLEIGPGAGVLTRLLAQAAKYVVAIEIDKKLLPVLAETTGDLGNVVVVNADAREIDFDRVMTERTGGEFGFEGKPYLIVANLPYYATSPLIFKVFEEGYRVSSMTLMMQKEVAERITAKPGSKAYGSLSVACQYFSEPRIVLKVPRTVFFPPPEVESAVVRFTLKENCLSSEERLRFFRVVRAAFATRRKTVAKSLAGALNLERHYVEEVLLKVGINPNLRAEQIPPESFYRLSQEVVGGKW</sequence>
<evidence type="ECO:0000256" key="3">
    <source>
        <dbReference type="ARBA" id="ARBA00022603"/>
    </source>
</evidence>
<dbReference type="GO" id="GO:0052908">
    <property type="term" value="F:16S rRNA (adenine(1518)-N(6)/adenine(1519)-N(6))-dimethyltransferase activity"/>
    <property type="evidence" value="ECO:0007669"/>
    <property type="project" value="UniProtKB-EC"/>
</dbReference>
<comment type="caution">
    <text evidence="10">The sequence shown here is derived from an EMBL/GenBank/DDBJ whole genome shotgun (WGS) entry which is preliminary data.</text>
</comment>
<feature type="binding site" evidence="7 8">
    <location>
        <position position="130"/>
    </location>
    <ligand>
        <name>S-adenosyl-L-methionine</name>
        <dbReference type="ChEBI" id="CHEBI:59789"/>
    </ligand>
</feature>
<dbReference type="NCBIfam" id="TIGR00755">
    <property type="entry name" value="ksgA"/>
    <property type="match status" value="1"/>
</dbReference>
<feature type="binding site" evidence="7 8">
    <location>
        <position position="54"/>
    </location>
    <ligand>
        <name>S-adenosyl-L-methionine</name>
        <dbReference type="ChEBI" id="CHEBI:59789"/>
    </ligand>
</feature>
<keyword evidence="4 7" id="KW-0808">Transferase</keyword>
<dbReference type="GO" id="GO:0005829">
    <property type="term" value="C:cytosol"/>
    <property type="evidence" value="ECO:0007669"/>
    <property type="project" value="TreeGrafter"/>
</dbReference>
<proteinExistence type="inferred from homology"/>
<evidence type="ECO:0000256" key="8">
    <source>
        <dbReference type="PROSITE-ProRule" id="PRU01026"/>
    </source>
</evidence>
<dbReference type="AlphaFoldDB" id="A0A1L8CYW2"/>
<evidence type="ECO:0000313" key="11">
    <source>
        <dbReference type="Proteomes" id="UP000187338"/>
    </source>
</evidence>
<feature type="binding site" evidence="7 8">
    <location>
        <position position="27"/>
    </location>
    <ligand>
        <name>S-adenosyl-L-methionine</name>
        <dbReference type="ChEBI" id="CHEBI:59789"/>
    </ligand>
</feature>
<keyword evidence="11" id="KW-1185">Reference proteome</keyword>
<organism evidence="10 11">
    <name type="scientific">Carboxydothermus islandicus</name>
    <dbReference type="NCBI Taxonomy" id="661089"/>
    <lineage>
        <taxon>Bacteria</taxon>
        <taxon>Bacillati</taxon>
        <taxon>Bacillota</taxon>
        <taxon>Clostridia</taxon>
        <taxon>Thermoanaerobacterales</taxon>
        <taxon>Thermoanaerobacteraceae</taxon>
        <taxon>Carboxydothermus</taxon>
    </lineage>
</organism>
<dbReference type="Proteomes" id="UP000187338">
    <property type="component" value="Unassembled WGS sequence"/>
</dbReference>
<comment type="similarity">
    <text evidence="7">Belongs to the class I-like SAM-binding methyltransferase superfamily. rRNA adenine N(6)-methyltransferase family. RsmA subfamily.</text>
</comment>
<dbReference type="CDD" id="cd02440">
    <property type="entry name" value="AdoMet_MTases"/>
    <property type="match status" value="1"/>
</dbReference>
<gene>
    <name evidence="7" type="primary">rsmA</name>
    <name evidence="7" type="synonym">ksgA</name>
    <name evidence="10" type="ORF">ciss_00590</name>
</gene>
<feature type="binding site" evidence="7 8">
    <location>
        <position position="75"/>
    </location>
    <ligand>
        <name>S-adenosyl-L-methionine</name>
        <dbReference type="ChEBI" id="CHEBI:59789"/>
    </ligand>
</feature>
<dbReference type="PANTHER" id="PTHR11727:SF7">
    <property type="entry name" value="DIMETHYLADENOSINE TRANSFERASE-RELATED"/>
    <property type="match status" value="1"/>
</dbReference>
<dbReference type="SMART" id="SM00650">
    <property type="entry name" value="rADc"/>
    <property type="match status" value="1"/>
</dbReference>
<reference evidence="11" key="1">
    <citation type="submission" date="2016-12" db="EMBL/GenBank/DDBJ databases">
        <title>Draft Genome Sequences od Carboxydothermus pertinax and islandicus, Hydrogenogenic Carboxydotrophic Bacteria.</title>
        <authorList>
            <person name="Fukuyama Y."/>
            <person name="Ohmae K."/>
            <person name="Yoneda Y."/>
            <person name="Yoshida T."/>
            <person name="Sako Y."/>
        </authorList>
    </citation>
    <scope>NUCLEOTIDE SEQUENCE [LARGE SCALE GENOMIC DNA]</scope>
    <source>
        <strain evidence="11">SET</strain>
    </source>
</reference>